<dbReference type="EMBL" id="JAULSR010000003">
    <property type="protein sequence ID" value="KAK0625507.1"/>
    <property type="molecule type" value="Genomic_DNA"/>
</dbReference>
<dbReference type="InterPro" id="IPR051411">
    <property type="entry name" value="Polyketide_trans_af380"/>
</dbReference>
<dbReference type="Pfam" id="PF12146">
    <property type="entry name" value="Hydrolase_4"/>
    <property type="match status" value="1"/>
</dbReference>
<sequence length="270" mass="29700">MSHGFNCVKEMTLPEVAEQFQSKGYNVLLYDARSVGASGGMPRNQLDPLQMAQDLSDIITYTSSLPSVDSRRILLWGMSFGGMVSGCCAAVDRRIKGLVMVCPLFSFIRPDRRKTVFAQVIKDRVSQLRGNEPFTLQPFNSKGDNPAGMGGAGGPGGIEAYNLMQSAAELGHPDFRNRITLQTYHKLALARPKELLELVDGVPVFMVIPELDDISPPEDQQDGFGRLETPKRLYLAKGKGHLSIMSGEGSQEIIRATEQFFEDALEGRVM</sequence>
<organism evidence="4 5">
    <name type="scientific">Bombardia bombarda</name>
    <dbReference type="NCBI Taxonomy" id="252184"/>
    <lineage>
        <taxon>Eukaryota</taxon>
        <taxon>Fungi</taxon>
        <taxon>Dikarya</taxon>
        <taxon>Ascomycota</taxon>
        <taxon>Pezizomycotina</taxon>
        <taxon>Sordariomycetes</taxon>
        <taxon>Sordariomycetidae</taxon>
        <taxon>Sordariales</taxon>
        <taxon>Lasiosphaeriaceae</taxon>
        <taxon>Bombardia</taxon>
    </lineage>
</organism>
<accession>A0AA40C566</accession>
<name>A0AA40C566_9PEZI</name>
<feature type="domain" description="Serine aminopeptidase S33" evidence="3">
    <location>
        <begin position="14"/>
        <end position="241"/>
    </location>
</feature>
<keyword evidence="5" id="KW-1185">Reference proteome</keyword>
<evidence type="ECO:0000256" key="2">
    <source>
        <dbReference type="SAM" id="MobiDB-lite"/>
    </source>
</evidence>
<dbReference type="InterPro" id="IPR022742">
    <property type="entry name" value="Hydrolase_4"/>
</dbReference>
<dbReference type="PANTHER" id="PTHR47751">
    <property type="entry name" value="SUPERFAMILY HYDROLASE, PUTATIVE (AFU_ORTHOLOGUE AFUA_2G16580)-RELATED"/>
    <property type="match status" value="1"/>
</dbReference>
<protein>
    <submittedName>
        <fullName evidence="4">Alpha/Beta hydrolase protein</fullName>
    </submittedName>
</protein>
<keyword evidence="4" id="KW-0378">Hydrolase</keyword>
<reference evidence="4" key="1">
    <citation type="submission" date="2023-06" db="EMBL/GenBank/DDBJ databases">
        <title>Genome-scale phylogeny and comparative genomics of the fungal order Sordariales.</title>
        <authorList>
            <consortium name="Lawrence Berkeley National Laboratory"/>
            <person name="Hensen N."/>
            <person name="Bonometti L."/>
            <person name="Westerberg I."/>
            <person name="Brannstrom I.O."/>
            <person name="Guillou S."/>
            <person name="Cros-Aarteil S."/>
            <person name="Calhoun S."/>
            <person name="Haridas S."/>
            <person name="Kuo A."/>
            <person name="Mondo S."/>
            <person name="Pangilinan J."/>
            <person name="Riley R."/>
            <person name="LaButti K."/>
            <person name="Andreopoulos B."/>
            <person name="Lipzen A."/>
            <person name="Chen C."/>
            <person name="Yanf M."/>
            <person name="Daum C."/>
            <person name="Ng V."/>
            <person name="Clum A."/>
            <person name="Steindorff A."/>
            <person name="Ohm R."/>
            <person name="Martin F."/>
            <person name="Silar P."/>
            <person name="Natvig D."/>
            <person name="Lalanne C."/>
            <person name="Gautier V."/>
            <person name="Ament-velasquez S.L."/>
            <person name="Kruys A."/>
            <person name="Hutchinson M.I."/>
            <person name="Powell A.J."/>
            <person name="Barry K."/>
            <person name="Miller A.N."/>
            <person name="Grigoriev I.V."/>
            <person name="Debuchy R."/>
            <person name="Gladieux P."/>
            <person name="Thoren M.H."/>
            <person name="Johannesson H."/>
        </authorList>
    </citation>
    <scope>NUCLEOTIDE SEQUENCE</scope>
    <source>
        <strain evidence="4">SMH3391-2</strain>
    </source>
</reference>
<dbReference type="Gene3D" id="3.40.50.1820">
    <property type="entry name" value="alpha/beta hydrolase"/>
    <property type="match status" value="1"/>
</dbReference>
<dbReference type="Gene3D" id="1.10.10.800">
    <property type="match status" value="1"/>
</dbReference>
<evidence type="ECO:0000256" key="1">
    <source>
        <dbReference type="ARBA" id="ARBA00029464"/>
    </source>
</evidence>
<dbReference type="InterPro" id="IPR029058">
    <property type="entry name" value="AB_hydrolase_fold"/>
</dbReference>
<dbReference type="SUPFAM" id="SSF53474">
    <property type="entry name" value="alpha/beta-Hydrolases"/>
    <property type="match status" value="1"/>
</dbReference>
<comment type="similarity">
    <text evidence="1">Belongs to the polyketide transferase af380 family.</text>
</comment>
<evidence type="ECO:0000313" key="5">
    <source>
        <dbReference type="Proteomes" id="UP001174934"/>
    </source>
</evidence>
<dbReference type="Proteomes" id="UP001174934">
    <property type="component" value="Unassembled WGS sequence"/>
</dbReference>
<gene>
    <name evidence="4" type="ORF">B0T17DRAFT_558905</name>
</gene>
<evidence type="ECO:0000313" key="4">
    <source>
        <dbReference type="EMBL" id="KAK0625507.1"/>
    </source>
</evidence>
<proteinExistence type="inferred from homology"/>
<feature type="region of interest" description="Disordered" evidence="2">
    <location>
        <begin position="132"/>
        <end position="152"/>
    </location>
</feature>
<dbReference type="AlphaFoldDB" id="A0AA40C566"/>
<comment type="caution">
    <text evidence="4">The sequence shown here is derived from an EMBL/GenBank/DDBJ whole genome shotgun (WGS) entry which is preliminary data.</text>
</comment>
<dbReference type="GO" id="GO:0016787">
    <property type="term" value="F:hydrolase activity"/>
    <property type="evidence" value="ECO:0007669"/>
    <property type="project" value="UniProtKB-KW"/>
</dbReference>
<dbReference type="PANTHER" id="PTHR47751:SF2">
    <property type="entry name" value="DLTD N-TERMINAL DOMAIN PROTEIN (AFU_ORTHOLOGUE AFUA_8G00380)-RELATED"/>
    <property type="match status" value="1"/>
</dbReference>
<evidence type="ECO:0000259" key="3">
    <source>
        <dbReference type="Pfam" id="PF12146"/>
    </source>
</evidence>